<evidence type="ECO:0000256" key="1">
    <source>
        <dbReference type="SAM" id="MobiDB-lite"/>
    </source>
</evidence>
<feature type="compositionally biased region" description="Basic and acidic residues" evidence="1">
    <location>
        <begin position="83"/>
        <end position="105"/>
    </location>
</feature>
<proteinExistence type="predicted"/>
<dbReference type="EMBL" id="AZST01002333">
    <property type="protein sequence ID" value="KEP45038.1"/>
    <property type="molecule type" value="Genomic_DNA"/>
</dbReference>
<accession>A0A074RJX8</accession>
<gene>
    <name evidence="2" type="ORF">V565_326430</name>
</gene>
<dbReference type="STRING" id="1423351.A0A074RJX8"/>
<feature type="region of interest" description="Disordered" evidence="1">
    <location>
        <begin position="72"/>
        <end position="105"/>
    </location>
</feature>
<sequence length="105" mass="11865">MSQYPPHLLVLFNVHPKATPRARASVPAIRNRRCAYVATEPELLNPDVLSKSDPGVWGLVNSERAQALTVHVRRPTGADENEDKANERDWASSHFHSKLDTRRED</sequence>
<reference evidence="2 3" key="1">
    <citation type="submission" date="2013-12" db="EMBL/GenBank/DDBJ databases">
        <authorList>
            <person name="Cubeta M."/>
            <person name="Pakala S."/>
            <person name="Fedorova N."/>
            <person name="Thomas E."/>
            <person name="Dean R."/>
            <person name="Jabaji S."/>
            <person name="Neate S."/>
            <person name="Toda T."/>
            <person name="Tavantzis S."/>
            <person name="Vilgalys R."/>
            <person name="Bharathan N."/>
            <person name="Pakala S."/>
            <person name="Losada L.S."/>
            <person name="Zafar N."/>
            <person name="Nierman W."/>
        </authorList>
    </citation>
    <scope>NUCLEOTIDE SEQUENCE [LARGE SCALE GENOMIC DNA]</scope>
    <source>
        <strain evidence="2 3">123E</strain>
    </source>
</reference>
<evidence type="ECO:0000313" key="2">
    <source>
        <dbReference type="EMBL" id="KEP45038.1"/>
    </source>
</evidence>
<dbReference type="AlphaFoldDB" id="A0A074RJX8"/>
<dbReference type="OrthoDB" id="3345311at2759"/>
<keyword evidence="3" id="KW-1185">Reference proteome</keyword>
<evidence type="ECO:0000313" key="3">
    <source>
        <dbReference type="Proteomes" id="UP000027456"/>
    </source>
</evidence>
<protein>
    <submittedName>
        <fullName evidence="2">DUF2052 domain protein</fullName>
    </submittedName>
</protein>
<dbReference type="HOGENOM" id="CLU_2243058_0_0_1"/>
<comment type="caution">
    <text evidence="2">The sequence shown here is derived from an EMBL/GenBank/DDBJ whole genome shotgun (WGS) entry which is preliminary data.</text>
</comment>
<organism evidence="2 3">
    <name type="scientific">Rhizoctonia solani 123E</name>
    <dbReference type="NCBI Taxonomy" id="1423351"/>
    <lineage>
        <taxon>Eukaryota</taxon>
        <taxon>Fungi</taxon>
        <taxon>Dikarya</taxon>
        <taxon>Basidiomycota</taxon>
        <taxon>Agaricomycotina</taxon>
        <taxon>Agaricomycetes</taxon>
        <taxon>Cantharellales</taxon>
        <taxon>Ceratobasidiaceae</taxon>
        <taxon>Rhizoctonia</taxon>
    </lineage>
</organism>
<name>A0A074RJX8_9AGAM</name>
<feature type="non-terminal residue" evidence="2">
    <location>
        <position position="105"/>
    </location>
</feature>
<dbReference type="Proteomes" id="UP000027456">
    <property type="component" value="Unassembled WGS sequence"/>
</dbReference>